<keyword evidence="8" id="KW-1185">Reference proteome</keyword>
<dbReference type="AlphaFoldDB" id="A0A1S1YTX2"/>
<dbReference type="RefSeq" id="WP_044220872.1">
    <property type="nucleotide sequence ID" value="NZ_JRYR02000002.1"/>
</dbReference>
<protein>
    <recommendedName>
        <fullName evidence="6">GtrA/DPMS transmembrane domain-containing protein</fullName>
    </recommendedName>
</protein>
<dbReference type="STRING" id="915059.NH26_21885"/>
<evidence type="ECO:0000256" key="1">
    <source>
        <dbReference type="ARBA" id="ARBA00004141"/>
    </source>
</evidence>
<feature type="domain" description="GtrA/DPMS transmembrane" evidence="6">
    <location>
        <begin position="26"/>
        <end position="153"/>
    </location>
</feature>
<dbReference type="Proteomes" id="UP000179797">
    <property type="component" value="Unassembled WGS sequence"/>
</dbReference>
<feature type="transmembrane region" description="Helical" evidence="5">
    <location>
        <begin position="57"/>
        <end position="83"/>
    </location>
</feature>
<organism evidence="7 8">
    <name type="scientific">Flammeovirga pacifica</name>
    <dbReference type="NCBI Taxonomy" id="915059"/>
    <lineage>
        <taxon>Bacteria</taxon>
        <taxon>Pseudomonadati</taxon>
        <taxon>Bacteroidota</taxon>
        <taxon>Cytophagia</taxon>
        <taxon>Cytophagales</taxon>
        <taxon>Flammeovirgaceae</taxon>
        <taxon>Flammeovirga</taxon>
    </lineage>
</organism>
<name>A0A1S1YTX2_FLAPC</name>
<proteinExistence type="predicted"/>
<evidence type="ECO:0000256" key="2">
    <source>
        <dbReference type="ARBA" id="ARBA00022692"/>
    </source>
</evidence>
<dbReference type="OrthoDB" id="771485at2"/>
<evidence type="ECO:0000259" key="6">
    <source>
        <dbReference type="Pfam" id="PF04138"/>
    </source>
</evidence>
<accession>A0A1S1YTX2</accession>
<feature type="transmembrane region" description="Helical" evidence="5">
    <location>
        <begin position="103"/>
        <end position="122"/>
    </location>
</feature>
<keyword evidence="3 5" id="KW-1133">Transmembrane helix</keyword>
<feature type="transmembrane region" description="Helical" evidence="5">
    <location>
        <begin position="25"/>
        <end position="45"/>
    </location>
</feature>
<dbReference type="GO" id="GO:0000271">
    <property type="term" value="P:polysaccharide biosynthetic process"/>
    <property type="evidence" value="ECO:0007669"/>
    <property type="project" value="InterPro"/>
</dbReference>
<dbReference type="GO" id="GO:0016020">
    <property type="term" value="C:membrane"/>
    <property type="evidence" value="ECO:0007669"/>
    <property type="project" value="UniProtKB-SubCell"/>
</dbReference>
<reference evidence="7 8" key="1">
    <citation type="journal article" date="2012" name="Int. J. Syst. Evol. Microbiol.">
        <title>Flammeovirga pacifica sp. nov., isolated from deep-sea sediment.</title>
        <authorList>
            <person name="Xu H."/>
            <person name="Fu Y."/>
            <person name="Yang N."/>
            <person name="Ding Z."/>
            <person name="Lai Q."/>
            <person name="Zeng R."/>
        </authorList>
    </citation>
    <scope>NUCLEOTIDE SEQUENCE [LARGE SCALE GENOMIC DNA]</scope>
    <source>
        <strain evidence="8">DSM 24597 / LMG 26175 / WPAGA1</strain>
    </source>
</reference>
<evidence type="ECO:0000256" key="4">
    <source>
        <dbReference type="ARBA" id="ARBA00023136"/>
    </source>
</evidence>
<comment type="caution">
    <text evidence="7">The sequence shown here is derived from an EMBL/GenBank/DDBJ whole genome shotgun (WGS) entry which is preliminary data.</text>
</comment>
<keyword evidence="4 5" id="KW-0472">Membrane</keyword>
<dbReference type="Pfam" id="PF04138">
    <property type="entry name" value="GtrA_DPMS_TM"/>
    <property type="match status" value="1"/>
</dbReference>
<evidence type="ECO:0000256" key="5">
    <source>
        <dbReference type="SAM" id="Phobius"/>
    </source>
</evidence>
<evidence type="ECO:0000313" key="8">
    <source>
        <dbReference type="Proteomes" id="UP000179797"/>
    </source>
</evidence>
<sequence>MKNKLINFIDLFYGLFKPFMPLKTYRYAVCGGGNLVFDILLYFTIYHYVLFQKNLDLGIITLSSHIAALFIVYPITLTSGFLLQKYITFQESDLRGRVQFFRYVQVSIGAIFINYILMKVFVDVLHFYPTISKILTIFVSIIYSYISQNLYSFKVTKKKQKDN</sequence>
<gene>
    <name evidence="7" type="ORF">NH26_21885</name>
</gene>
<evidence type="ECO:0000313" key="7">
    <source>
        <dbReference type="EMBL" id="OHX64255.1"/>
    </source>
</evidence>
<keyword evidence="2 5" id="KW-0812">Transmembrane</keyword>
<feature type="transmembrane region" description="Helical" evidence="5">
    <location>
        <begin position="134"/>
        <end position="153"/>
    </location>
</feature>
<dbReference type="InterPro" id="IPR007267">
    <property type="entry name" value="GtrA_DPMS_TM"/>
</dbReference>
<dbReference type="EMBL" id="JRYR02000002">
    <property type="protein sequence ID" value="OHX64255.1"/>
    <property type="molecule type" value="Genomic_DNA"/>
</dbReference>
<evidence type="ECO:0000256" key="3">
    <source>
        <dbReference type="ARBA" id="ARBA00022989"/>
    </source>
</evidence>
<comment type="subcellular location">
    <subcellularLocation>
        <location evidence="1">Membrane</location>
        <topology evidence="1">Multi-pass membrane protein</topology>
    </subcellularLocation>
</comment>